<protein>
    <submittedName>
        <fullName evidence="2">Uncharacterized protein</fullName>
    </submittedName>
</protein>
<dbReference type="InParanoid" id="A0A0C3PVJ0"/>
<feature type="region of interest" description="Disordered" evidence="1">
    <location>
        <begin position="1"/>
        <end position="31"/>
    </location>
</feature>
<keyword evidence="3" id="KW-1185">Reference proteome</keyword>
<feature type="compositionally biased region" description="Polar residues" evidence="1">
    <location>
        <begin position="1"/>
        <end position="18"/>
    </location>
</feature>
<proteinExistence type="predicted"/>
<reference evidence="2 3" key="1">
    <citation type="submission" date="2014-04" db="EMBL/GenBank/DDBJ databases">
        <authorList>
            <consortium name="DOE Joint Genome Institute"/>
            <person name="Kuo A."/>
            <person name="Kohler A."/>
            <person name="Costa M.D."/>
            <person name="Nagy L.G."/>
            <person name="Floudas D."/>
            <person name="Copeland A."/>
            <person name="Barry K.W."/>
            <person name="Cichocki N."/>
            <person name="Veneault-Fourrey C."/>
            <person name="LaButti K."/>
            <person name="Lindquist E.A."/>
            <person name="Lipzen A."/>
            <person name="Lundell T."/>
            <person name="Morin E."/>
            <person name="Murat C."/>
            <person name="Sun H."/>
            <person name="Tunlid A."/>
            <person name="Henrissat B."/>
            <person name="Grigoriev I.V."/>
            <person name="Hibbett D.S."/>
            <person name="Martin F."/>
            <person name="Nordberg H.P."/>
            <person name="Cantor M.N."/>
            <person name="Hua S.X."/>
        </authorList>
    </citation>
    <scope>NUCLEOTIDE SEQUENCE [LARGE SCALE GENOMIC DNA]</scope>
    <source>
        <strain evidence="2 3">Marx 270</strain>
    </source>
</reference>
<dbReference type="Proteomes" id="UP000054217">
    <property type="component" value="Unassembled WGS sequence"/>
</dbReference>
<dbReference type="AlphaFoldDB" id="A0A0C3PVJ0"/>
<sequence>MRCHSSRTLSKSNDTGSQKEGLRGVSRHDDDHTFSVGLGGVGCLFWTILTGPMCCAASTFAPSDQLTLSPSFKPWITHQPRYSILTNRTSGRLLKVYGPNSTGTPRMNAENRGKLP</sequence>
<dbReference type="EMBL" id="KN831947">
    <property type="protein sequence ID" value="KIO12849.1"/>
    <property type="molecule type" value="Genomic_DNA"/>
</dbReference>
<evidence type="ECO:0000313" key="2">
    <source>
        <dbReference type="EMBL" id="KIO12849.1"/>
    </source>
</evidence>
<organism evidence="2 3">
    <name type="scientific">Pisolithus tinctorius Marx 270</name>
    <dbReference type="NCBI Taxonomy" id="870435"/>
    <lineage>
        <taxon>Eukaryota</taxon>
        <taxon>Fungi</taxon>
        <taxon>Dikarya</taxon>
        <taxon>Basidiomycota</taxon>
        <taxon>Agaricomycotina</taxon>
        <taxon>Agaricomycetes</taxon>
        <taxon>Agaricomycetidae</taxon>
        <taxon>Boletales</taxon>
        <taxon>Sclerodermatineae</taxon>
        <taxon>Pisolithaceae</taxon>
        <taxon>Pisolithus</taxon>
    </lineage>
</organism>
<feature type="region of interest" description="Disordered" evidence="1">
    <location>
        <begin position="95"/>
        <end position="116"/>
    </location>
</feature>
<name>A0A0C3PVJ0_PISTI</name>
<reference evidence="3" key="2">
    <citation type="submission" date="2015-01" db="EMBL/GenBank/DDBJ databases">
        <title>Evolutionary Origins and Diversification of the Mycorrhizal Mutualists.</title>
        <authorList>
            <consortium name="DOE Joint Genome Institute"/>
            <consortium name="Mycorrhizal Genomics Consortium"/>
            <person name="Kohler A."/>
            <person name="Kuo A."/>
            <person name="Nagy L.G."/>
            <person name="Floudas D."/>
            <person name="Copeland A."/>
            <person name="Barry K.W."/>
            <person name="Cichocki N."/>
            <person name="Veneault-Fourrey C."/>
            <person name="LaButti K."/>
            <person name="Lindquist E.A."/>
            <person name="Lipzen A."/>
            <person name="Lundell T."/>
            <person name="Morin E."/>
            <person name="Murat C."/>
            <person name="Riley R."/>
            <person name="Ohm R."/>
            <person name="Sun H."/>
            <person name="Tunlid A."/>
            <person name="Henrissat B."/>
            <person name="Grigoriev I.V."/>
            <person name="Hibbett D.S."/>
            <person name="Martin F."/>
        </authorList>
    </citation>
    <scope>NUCLEOTIDE SEQUENCE [LARGE SCALE GENOMIC DNA]</scope>
    <source>
        <strain evidence="3">Marx 270</strain>
    </source>
</reference>
<evidence type="ECO:0000256" key="1">
    <source>
        <dbReference type="SAM" id="MobiDB-lite"/>
    </source>
</evidence>
<evidence type="ECO:0000313" key="3">
    <source>
        <dbReference type="Proteomes" id="UP000054217"/>
    </source>
</evidence>
<dbReference type="HOGENOM" id="CLU_2097817_0_0_1"/>
<accession>A0A0C3PVJ0</accession>
<feature type="compositionally biased region" description="Basic and acidic residues" evidence="1">
    <location>
        <begin position="20"/>
        <end position="31"/>
    </location>
</feature>
<gene>
    <name evidence="2" type="ORF">M404DRAFT_698268</name>
</gene>